<evidence type="ECO:0000256" key="1">
    <source>
        <dbReference type="ARBA" id="ARBA00007749"/>
    </source>
</evidence>
<proteinExistence type="inferred from homology"/>
<dbReference type="EMBL" id="JACHXV010000003">
    <property type="protein sequence ID" value="MBB3173026.1"/>
    <property type="molecule type" value="Genomic_DNA"/>
</dbReference>
<protein>
    <submittedName>
        <fullName evidence="7">Glyoxylase-like metal-dependent hydrolase (Beta-lactamase superfamily II)</fullName>
    </submittedName>
</protein>
<dbReference type="AlphaFoldDB" id="A0A839UTB5"/>
<feature type="region of interest" description="Disordered" evidence="5">
    <location>
        <begin position="346"/>
        <end position="373"/>
    </location>
</feature>
<evidence type="ECO:0000256" key="4">
    <source>
        <dbReference type="ARBA" id="ARBA00022833"/>
    </source>
</evidence>
<dbReference type="InterPro" id="IPR036866">
    <property type="entry name" value="RibonucZ/Hydroxyglut_hydro"/>
</dbReference>
<comment type="caution">
    <text evidence="7">The sequence shown here is derived from an EMBL/GenBank/DDBJ whole genome shotgun (WGS) entry which is preliminary data.</text>
</comment>
<keyword evidence="2" id="KW-0479">Metal-binding</keyword>
<keyword evidence="3 7" id="KW-0378">Hydrolase</keyword>
<dbReference type="SMART" id="SM00849">
    <property type="entry name" value="Lactamase_B"/>
    <property type="match status" value="1"/>
</dbReference>
<accession>A0A839UTB5</accession>
<organism evidence="7 8">
    <name type="scientific">Endobacter medicaginis</name>
    <dbReference type="NCBI Taxonomy" id="1181271"/>
    <lineage>
        <taxon>Bacteria</taxon>
        <taxon>Pseudomonadati</taxon>
        <taxon>Pseudomonadota</taxon>
        <taxon>Alphaproteobacteria</taxon>
        <taxon>Acetobacterales</taxon>
        <taxon>Acetobacteraceae</taxon>
        <taxon>Endobacter</taxon>
    </lineage>
</organism>
<keyword evidence="8" id="KW-1185">Reference proteome</keyword>
<dbReference type="Proteomes" id="UP000557688">
    <property type="component" value="Unassembled WGS sequence"/>
</dbReference>
<evidence type="ECO:0000259" key="6">
    <source>
        <dbReference type="SMART" id="SM00849"/>
    </source>
</evidence>
<feature type="domain" description="Metallo-beta-lactamase" evidence="6">
    <location>
        <begin position="47"/>
        <end position="265"/>
    </location>
</feature>
<dbReference type="Pfam" id="PF00753">
    <property type="entry name" value="Lactamase_B"/>
    <property type="match status" value="1"/>
</dbReference>
<name>A0A839UTB5_9PROT</name>
<dbReference type="Gene3D" id="3.60.15.10">
    <property type="entry name" value="Ribonuclease Z/Hydroxyacylglutathione hydrolase-like"/>
    <property type="match status" value="1"/>
</dbReference>
<dbReference type="PANTHER" id="PTHR42978">
    <property type="entry name" value="QUORUM-QUENCHING LACTONASE YTNP-RELATED-RELATED"/>
    <property type="match status" value="1"/>
</dbReference>
<keyword evidence="4" id="KW-0862">Zinc</keyword>
<evidence type="ECO:0000313" key="7">
    <source>
        <dbReference type="EMBL" id="MBB3173026.1"/>
    </source>
</evidence>
<comment type="similarity">
    <text evidence="1">Belongs to the metallo-beta-lactamase superfamily.</text>
</comment>
<dbReference type="InterPro" id="IPR001279">
    <property type="entry name" value="Metallo-B-lactamas"/>
</dbReference>
<dbReference type="GO" id="GO:0046872">
    <property type="term" value="F:metal ion binding"/>
    <property type="evidence" value="ECO:0007669"/>
    <property type="project" value="UniProtKB-KW"/>
</dbReference>
<feature type="region of interest" description="Disordered" evidence="5">
    <location>
        <begin position="283"/>
        <end position="323"/>
    </location>
</feature>
<evidence type="ECO:0000256" key="3">
    <source>
        <dbReference type="ARBA" id="ARBA00022801"/>
    </source>
</evidence>
<dbReference type="InterPro" id="IPR051013">
    <property type="entry name" value="MBL_superfamily_lactonases"/>
</dbReference>
<dbReference type="PANTHER" id="PTHR42978:SF6">
    <property type="entry name" value="QUORUM-QUENCHING LACTONASE YTNP-RELATED"/>
    <property type="match status" value="1"/>
</dbReference>
<dbReference type="RefSeq" id="WP_183274812.1">
    <property type="nucleotide sequence ID" value="NZ_JACHXV010000003.1"/>
</dbReference>
<sequence length="373" mass="39354">MTVPPETWQVGPARIARIVETGFDVPLATLLPTLPPDAAASGTATLSVHAWLVTWPDETGTRQVLVDAGIGNHKTRPSPAFDRLDTPWLARLEAAGATPSTITDVLITHLHPDHVGWLTRRVDGQWVPSFPGARVFLPRAGYEFFRSEIGQAHRNAGLLADSIEPVVATGQAVFVDASGRPDGGTLPPGFTYLPSPGHSVDHFSVRLDVADATVLFAGDVMHQPVQVAHPDHSSMFCADPLQATASRHAMLALAERSDALVCSSHFPGPSAGRVVAEGATYRWRDEPASPGPGWGGGTASQTGSAARSRTRKPSSIPSTSPDAPGARITVFDICRIITATCAARCGSSSGADRQSARAIRSRSPARISARTPD</sequence>
<dbReference type="CDD" id="cd16277">
    <property type="entry name" value="metallo-hydrolase-like_MBL-fold"/>
    <property type="match status" value="1"/>
</dbReference>
<feature type="compositionally biased region" description="Low complexity" evidence="5">
    <location>
        <begin position="356"/>
        <end position="373"/>
    </location>
</feature>
<evidence type="ECO:0000256" key="5">
    <source>
        <dbReference type="SAM" id="MobiDB-lite"/>
    </source>
</evidence>
<evidence type="ECO:0000313" key="8">
    <source>
        <dbReference type="Proteomes" id="UP000557688"/>
    </source>
</evidence>
<dbReference type="SUPFAM" id="SSF56281">
    <property type="entry name" value="Metallo-hydrolase/oxidoreductase"/>
    <property type="match status" value="1"/>
</dbReference>
<reference evidence="7 8" key="1">
    <citation type="submission" date="2020-08" db="EMBL/GenBank/DDBJ databases">
        <title>Genomic Encyclopedia of Type Strains, Phase III (KMG-III): the genomes of soil and plant-associated and newly described type strains.</title>
        <authorList>
            <person name="Whitman W."/>
        </authorList>
    </citation>
    <scope>NUCLEOTIDE SEQUENCE [LARGE SCALE GENOMIC DNA]</scope>
    <source>
        <strain evidence="7 8">CECT 8088</strain>
    </source>
</reference>
<evidence type="ECO:0000256" key="2">
    <source>
        <dbReference type="ARBA" id="ARBA00022723"/>
    </source>
</evidence>
<dbReference type="GO" id="GO:0016787">
    <property type="term" value="F:hydrolase activity"/>
    <property type="evidence" value="ECO:0007669"/>
    <property type="project" value="UniProtKB-KW"/>
</dbReference>
<gene>
    <name evidence="7" type="ORF">FHR90_000844</name>
</gene>